<dbReference type="GO" id="GO:0005886">
    <property type="term" value="C:plasma membrane"/>
    <property type="evidence" value="ECO:0007669"/>
    <property type="project" value="TreeGrafter"/>
</dbReference>
<dbReference type="InterPro" id="IPR011923">
    <property type="entry name" value="RodA/MrdB"/>
</dbReference>
<keyword evidence="5 11" id="KW-0812">Transmembrane</keyword>
<organism evidence="12 13">
    <name type="scientific">Candidatus Komeilibacteria bacterium CG11_big_fil_rev_8_21_14_0_20_36_20</name>
    <dbReference type="NCBI Taxonomy" id="1974477"/>
    <lineage>
        <taxon>Bacteria</taxon>
        <taxon>Candidatus Komeiliibacteriota</taxon>
    </lineage>
</organism>
<accession>A0A2H0NAX9</accession>
<keyword evidence="3" id="KW-0328">Glycosyltransferase</keyword>
<evidence type="ECO:0000256" key="7">
    <source>
        <dbReference type="ARBA" id="ARBA00022984"/>
    </source>
</evidence>
<keyword evidence="7" id="KW-0573">Peptidoglycan synthesis</keyword>
<keyword evidence="2" id="KW-1003">Cell membrane</keyword>
<feature type="transmembrane region" description="Helical" evidence="11">
    <location>
        <begin position="136"/>
        <end position="154"/>
    </location>
</feature>
<evidence type="ECO:0000256" key="6">
    <source>
        <dbReference type="ARBA" id="ARBA00022960"/>
    </source>
</evidence>
<dbReference type="PANTHER" id="PTHR30474:SF1">
    <property type="entry name" value="PEPTIDOGLYCAN GLYCOSYLTRANSFERASE MRDB"/>
    <property type="match status" value="1"/>
</dbReference>
<proteinExistence type="predicted"/>
<evidence type="ECO:0000256" key="4">
    <source>
        <dbReference type="ARBA" id="ARBA00022679"/>
    </source>
</evidence>
<dbReference type="GO" id="GO:0008360">
    <property type="term" value="P:regulation of cell shape"/>
    <property type="evidence" value="ECO:0007669"/>
    <property type="project" value="UniProtKB-KW"/>
</dbReference>
<dbReference type="Proteomes" id="UP000230564">
    <property type="component" value="Unassembled WGS sequence"/>
</dbReference>
<dbReference type="NCBIfam" id="TIGR02210">
    <property type="entry name" value="rodA_shape"/>
    <property type="match status" value="1"/>
</dbReference>
<dbReference type="EMBL" id="PCWQ01000023">
    <property type="protein sequence ID" value="PIR06050.1"/>
    <property type="molecule type" value="Genomic_DNA"/>
</dbReference>
<feature type="transmembrane region" description="Helical" evidence="11">
    <location>
        <begin position="336"/>
        <end position="356"/>
    </location>
</feature>
<dbReference type="PANTHER" id="PTHR30474">
    <property type="entry name" value="CELL CYCLE PROTEIN"/>
    <property type="match status" value="1"/>
</dbReference>
<evidence type="ECO:0000313" key="13">
    <source>
        <dbReference type="Proteomes" id="UP000230564"/>
    </source>
</evidence>
<dbReference type="GO" id="GO:0032153">
    <property type="term" value="C:cell division site"/>
    <property type="evidence" value="ECO:0007669"/>
    <property type="project" value="TreeGrafter"/>
</dbReference>
<dbReference type="GO" id="GO:0071555">
    <property type="term" value="P:cell wall organization"/>
    <property type="evidence" value="ECO:0007669"/>
    <property type="project" value="UniProtKB-KW"/>
</dbReference>
<evidence type="ECO:0000256" key="10">
    <source>
        <dbReference type="ARBA" id="ARBA00023316"/>
    </source>
</evidence>
<reference evidence="12 13" key="1">
    <citation type="submission" date="2017-09" db="EMBL/GenBank/DDBJ databases">
        <title>Depth-based differentiation of microbial function through sediment-hosted aquifers and enrichment of novel symbionts in the deep terrestrial subsurface.</title>
        <authorList>
            <person name="Probst A.J."/>
            <person name="Ladd B."/>
            <person name="Jarett J.K."/>
            <person name="Geller-Mcgrath D.E."/>
            <person name="Sieber C.M."/>
            <person name="Emerson J.B."/>
            <person name="Anantharaman K."/>
            <person name="Thomas B.C."/>
            <person name="Malmstrom R."/>
            <person name="Stieglmeier M."/>
            <person name="Klingl A."/>
            <person name="Woyke T."/>
            <person name="Ryan C.M."/>
            <person name="Banfield J.F."/>
        </authorList>
    </citation>
    <scope>NUCLEOTIDE SEQUENCE [LARGE SCALE GENOMIC DNA]</scope>
    <source>
        <strain evidence="12">CG11_big_fil_rev_8_21_14_0_20_36_20</strain>
    </source>
</reference>
<feature type="transmembrane region" description="Helical" evidence="11">
    <location>
        <begin position="304"/>
        <end position="324"/>
    </location>
</feature>
<dbReference type="GO" id="GO:0009252">
    <property type="term" value="P:peptidoglycan biosynthetic process"/>
    <property type="evidence" value="ECO:0007669"/>
    <property type="project" value="UniProtKB-KW"/>
</dbReference>
<dbReference type="GO" id="GO:0016757">
    <property type="term" value="F:glycosyltransferase activity"/>
    <property type="evidence" value="ECO:0007669"/>
    <property type="project" value="UniProtKB-KW"/>
</dbReference>
<dbReference type="InterPro" id="IPR018365">
    <property type="entry name" value="Cell_cycle_FtsW-rel_CS"/>
</dbReference>
<protein>
    <submittedName>
        <fullName evidence="12">Rod shape-determining protein RodA</fullName>
    </submittedName>
</protein>
<feature type="transmembrane region" description="Helical" evidence="11">
    <location>
        <begin position="160"/>
        <end position="177"/>
    </location>
</feature>
<evidence type="ECO:0000256" key="1">
    <source>
        <dbReference type="ARBA" id="ARBA00004141"/>
    </source>
</evidence>
<dbReference type="GO" id="GO:0051301">
    <property type="term" value="P:cell division"/>
    <property type="evidence" value="ECO:0007669"/>
    <property type="project" value="InterPro"/>
</dbReference>
<feature type="transmembrane region" description="Helical" evidence="11">
    <location>
        <begin position="12"/>
        <end position="33"/>
    </location>
</feature>
<evidence type="ECO:0000313" key="12">
    <source>
        <dbReference type="EMBL" id="PIR06050.1"/>
    </source>
</evidence>
<evidence type="ECO:0000256" key="11">
    <source>
        <dbReference type="SAM" id="Phobius"/>
    </source>
</evidence>
<sequence>MRDFLGKWRKIDWLLFFAVAILLIFSASILYSLNLNIGDSDFLIFKKQILFALSGLILFFLVANVNYSFWSTYSKLIFMFFSLILLVVLIFGTTIKGTTGWLTVGSIGIQPVEFAKIALIIWLARYFSEHSTEFKLFRHIFISGIFTLVFVLLVSLQPDIGSALVLLGTWVVVLLFTGIRRKHFIWLTAVFVIAIVLSWFLVLQPYQKDRILTFFNPSASPQTEGYNVIQSMVAVGSGQIFGRGLALGPQSSLRFLPEPGTDFIFAVIAEDLGLLGVTVLLGLFAFVLYRLFLIMRRSQDDFGAYLVLGVASMLLVQIFVNIGMNMGVAPVTGIPLPLVSAGGSSLWSILIALGIAESVYMRNS</sequence>
<evidence type="ECO:0000256" key="2">
    <source>
        <dbReference type="ARBA" id="ARBA00022475"/>
    </source>
</evidence>
<evidence type="ECO:0000256" key="3">
    <source>
        <dbReference type="ARBA" id="ARBA00022676"/>
    </source>
</evidence>
<keyword evidence="8 11" id="KW-1133">Transmembrane helix</keyword>
<keyword evidence="4" id="KW-0808">Transferase</keyword>
<dbReference type="GO" id="GO:0015648">
    <property type="term" value="F:lipid-linked peptidoglycan transporter activity"/>
    <property type="evidence" value="ECO:0007669"/>
    <property type="project" value="TreeGrafter"/>
</dbReference>
<feature type="transmembrane region" description="Helical" evidence="11">
    <location>
        <begin position="263"/>
        <end position="292"/>
    </location>
</feature>
<keyword evidence="6" id="KW-0133">Cell shape</keyword>
<evidence type="ECO:0000256" key="8">
    <source>
        <dbReference type="ARBA" id="ARBA00022989"/>
    </source>
</evidence>
<gene>
    <name evidence="12" type="ORF">COV55_04960</name>
</gene>
<feature type="transmembrane region" description="Helical" evidence="11">
    <location>
        <begin position="76"/>
        <end position="95"/>
    </location>
</feature>
<evidence type="ECO:0000256" key="5">
    <source>
        <dbReference type="ARBA" id="ARBA00022692"/>
    </source>
</evidence>
<dbReference type="InterPro" id="IPR001182">
    <property type="entry name" value="FtsW/RodA"/>
</dbReference>
<dbReference type="Pfam" id="PF01098">
    <property type="entry name" value="FTSW_RODA_SPOVE"/>
    <property type="match status" value="1"/>
</dbReference>
<keyword evidence="9 11" id="KW-0472">Membrane</keyword>
<feature type="transmembrane region" description="Helical" evidence="11">
    <location>
        <begin position="101"/>
        <end position="124"/>
    </location>
</feature>
<feature type="transmembrane region" description="Helical" evidence="11">
    <location>
        <begin position="184"/>
        <end position="202"/>
    </location>
</feature>
<dbReference type="AlphaFoldDB" id="A0A2H0NAX9"/>
<dbReference type="PROSITE" id="PS00428">
    <property type="entry name" value="FTSW_RODA_SPOVE"/>
    <property type="match status" value="1"/>
</dbReference>
<evidence type="ECO:0000256" key="9">
    <source>
        <dbReference type="ARBA" id="ARBA00023136"/>
    </source>
</evidence>
<comment type="caution">
    <text evidence="12">The sequence shown here is derived from an EMBL/GenBank/DDBJ whole genome shotgun (WGS) entry which is preliminary data.</text>
</comment>
<comment type="subcellular location">
    <subcellularLocation>
        <location evidence="1">Membrane</location>
        <topology evidence="1">Multi-pass membrane protein</topology>
    </subcellularLocation>
</comment>
<name>A0A2H0NAX9_9BACT</name>
<keyword evidence="10" id="KW-0961">Cell wall biogenesis/degradation</keyword>
<feature type="transmembrane region" description="Helical" evidence="11">
    <location>
        <begin position="49"/>
        <end position="69"/>
    </location>
</feature>